<dbReference type="Proteomes" id="UP001152531">
    <property type="component" value="Unassembled WGS sequence"/>
</dbReference>
<organism evidence="1 2">
    <name type="scientific">[Candida] jaroonii</name>
    <dbReference type="NCBI Taxonomy" id="467808"/>
    <lineage>
        <taxon>Eukaryota</taxon>
        <taxon>Fungi</taxon>
        <taxon>Dikarya</taxon>
        <taxon>Ascomycota</taxon>
        <taxon>Saccharomycotina</taxon>
        <taxon>Pichiomycetes</taxon>
        <taxon>Debaryomycetaceae</taxon>
        <taxon>Yamadazyma</taxon>
    </lineage>
</organism>
<proteinExistence type="predicted"/>
<evidence type="ECO:0000313" key="1">
    <source>
        <dbReference type="EMBL" id="CAH6719997.1"/>
    </source>
</evidence>
<comment type="caution">
    <text evidence="1">The sequence shown here is derived from an EMBL/GenBank/DDBJ whole genome shotgun (WGS) entry which is preliminary data.</text>
</comment>
<gene>
    <name evidence="1" type="ORF">CLIB1444_03S02124</name>
</gene>
<protein>
    <submittedName>
        <fullName evidence="1">Uncharacterized protein</fullName>
    </submittedName>
</protein>
<dbReference type="EMBL" id="CALSDN010000003">
    <property type="protein sequence ID" value="CAH6719997.1"/>
    <property type="molecule type" value="Genomic_DNA"/>
</dbReference>
<sequence>MCILLSTVEHEDYPFILISNRDEFFQRPTLPANIRSAGNKKILSPLDLGRSEHGSWIGVDDSGRLAVLVNYREKGDIISEISRGVLPINYITSNEDDDTWYDNLGDSLATMIGSKEPVELKRIGGFSLLYGQLKLKDGKIGKLNIISNKGDRGTIFETVQLNDSNDNNSRLHMKEQTMGLSNSLFYEPWEKVNKGVDLLHELMQQTKTTKFNQQQLVDKLFTLLSTDTFDQSLTDKPFTEQMFGLRNTIFVPPLDTHIKIKSPTTGRFYGTRTQTIILLDKHNNLHYYERDIIDNDDLVVKNNDQYFKFCL</sequence>
<name>A0ACA9Y4V3_9ASCO</name>
<keyword evidence="2" id="KW-1185">Reference proteome</keyword>
<evidence type="ECO:0000313" key="2">
    <source>
        <dbReference type="Proteomes" id="UP001152531"/>
    </source>
</evidence>
<reference evidence="1" key="1">
    <citation type="submission" date="2022-06" db="EMBL/GenBank/DDBJ databases">
        <authorList>
            <person name="Legras J.-L."/>
            <person name="Devillers H."/>
            <person name="Grondin C."/>
        </authorList>
    </citation>
    <scope>NUCLEOTIDE SEQUENCE</scope>
    <source>
        <strain evidence="1">CLIB 1444</strain>
    </source>
</reference>
<accession>A0ACA9Y4V3</accession>